<organism evidence="1 2">
    <name type="scientific">Umbelopsis ramanniana AG</name>
    <dbReference type="NCBI Taxonomy" id="1314678"/>
    <lineage>
        <taxon>Eukaryota</taxon>
        <taxon>Fungi</taxon>
        <taxon>Fungi incertae sedis</taxon>
        <taxon>Mucoromycota</taxon>
        <taxon>Mucoromycotina</taxon>
        <taxon>Umbelopsidomycetes</taxon>
        <taxon>Umbelopsidales</taxon>
        <taxon>Umbelopsidaceae</taxon>
        <taxon>Umbelopsis</taxon>
    </lineage>
</organism>
<dbReference type="AlphaFoldDB" id="A0AAD5E3E4"/>
<dbReference type="GeneID" id="75917464"/>
<reference evidence="1" key="2">
    <citation type="journal article" date="2022" name="Proc. Natl. Acad. Sci. U.S.A.">
        <title>Diploid-dominant life cycles characterize the early evolution of Fungi.</title>
        <authorList>
            <person name="Amses K.R."/>
            <person name="Simmons D.R."/>
            <person name="Longcore J.E."/>
            <person name="Mondo S.J."/>
            <person name="Seto K."/>
            <person name="Jeronimo G.H."/>
            <person name="Bonds A.E."/>
            <person name="Quandt C.A."/>
            <person name="Davis W.J."/>
            <person name="Chang Y."/>
            <person name="Federici B.A."/>
            <person name="Kuo A."/>
            <person name="LaButti K."/>
            <person name="Pangilinan J."/>
            <person name="Andreopoulos W."/>
            <person name="Tritt A."/>
            <person name="Riley R."/>
            <person name="Hundley H."/>
            <person name="Johnson J."/>
            <person name="Lipzen A."/>
            <person name="Barry K."/>
            <person name="Lang B.F."/>
            <person name="Cuomo C.A."/>
            <person name="Buchler N.E."/>
            <person name="Grigoriev I.V."/>
            <person name="Spatafora J.W."/>
            <person name="Stajich J.E."/>
            <person name="James T.Y."/>
        </authorList>
    </citation>
    <scope>NUCLEOTIDE SEQUENCE</scope>
    <source>
        <strain evidence="1">AG</strain>
    </source>
</reference>
<keyword evidence="2" id="KW-1185">Reference proteome</keyword>
<name>A0AAD5E3E4_UMBRA</name>
<proteinExistence type="predicted"/>
<evidence type="ECO:0008006" key="3">
    <source>
        <dbReference type="Google" id="ProtNLM"/>
    </source>
</evidence>
<evidence type="ECO:0000313" key="1">
    <source>
        <dbReference type="EMBL" id="KAI8575726.1"/>
    </source>
</evidence>
<protein>
    <recommendedName>
        <fullName evidence="3">Retrotransposon gag domain-containing protein</fullName>
    </recommendedName>
</protein>
<comment type="caution">
    <text evidence="1">The sequence shown here is derived from an EMBL/GenBank/DDBJ whole genome shotgun (WGS) entry which is preliminary data.</text>
</comment>
<reference evidence="1" key="1">
    <citation type="submission" date="2021-06" db="EMBL/GenBank/DDBJ databases">
        <authorList>
            <consortium name="DOE Joint Genome Institute"/>
            <person name="Mondo S.J."/>
            <person name="Amses K.R."/>
            <person name="Simmons D.R."/>
            <person name="Longcore J.E."/>
            <person name="Seto K."/>
            <person name="Alves G.H."/>
            <person name="Bonds A.E."/>
            <person name="Quandt C.A."/>
            <person name="Davis W.J."/>
            <person name="Chang Y."/>
            <person name="Letcher P.M."/>
            <person name="Powell M.J."/>
            <person name="Kuo A."/>
            <person name="Labutti K."/>
            <person name="Pangilinan J."/>
            <person name="Andreopoulos W."/>
            <person name="Tritt A."/>
            <person name="Riley R."/>
            <person name="Hundley H."/>
            <person name="Johnson J."/>
            <person name="Lipzen A."/>
            <person name="Barry K."/>
            <person name="Berbee M.L."/>
            <person name="Buchler N.E."/>
            <person name="Grigoriev I.V."/>
            <person name="Spatafora J.W."/>
            <person name="Stajich J.E."/>
            <person name="James T.Y."/>
        </authorList>
    </citation>
    <scope>NUCLEOTIDE SEQUENCE</scope>
    <source>
        <strain evidence="1">AG</strain>
    </source>
</reference>
<gene>
    <name evidence="1" type="ORF">K450DRAFT_260182</name>
</gene>
<dbReference type="RefSeq" id="XP_051440730.1">
    <property type="nucleotide sequence ID" value="XM_051592121.1"/>
</dbReference>
<sequence length="130" mass="15237">MSENPEINAQWLLESVNILCDIPTFHIAKSRRKFFPISLAEMRSEQERKKTAEKPNVKELPRGVRVANPDTFRGTRTASAVEDWIFSMERYRNIVPMTSIRQVAFAVNLLREDASLWWQQFGLRRPESEE</sequence>
<accession>A0AAD5E3E4</accession>
<dbReference type="EMBL" id="MU620971">
    <property type="protein sequence ID" value="KAI8575726.1"/>
    <property type="molecule type" value="Genomic_DNA"/>
</dbReference>
<dbReference type="Proteomes" id="UP001206595">
    <property type="component" value="Unassembled WGS sequence"/>
</dbReference>
<evidence type="ECO:0000313" key="2">
    <source>
        <dbReference type="Proteomes" id="UP001206595"/>
    </source>
</evidence>